<dbReference type="GO" id="GO:0003700">
    <property type="term" value="F:DNA-binding transcription factor activity"/>
    <property type="evidence" value="ECO:0007669"/>
    <property type="project" value="InterPro"/>
</dbReference>
<evidence type="ECO:0000256" key="3">
    <source>
        <dbReference type="ARBA" id="ARBA00023125"/>
    </source>
</evidence>
<name>A0AAC9KD24_9PROT</name>
<reference evidence="7" key="1">
    <citation type="submission" date="2016-11" db="EMBL/GenBank/DDBJ databases">
        <title>Comparative genomic and phenotypic analysis of Granulibacter bethesdensis clinical isolates from patients with chronic granulomatous disease.</title>
        <authorList>
            <person name="Zarember K.A."/>
            <person name="Porcella S.F."/>
            <person name="Chu J."/>
            <person name="Ding L."/>
            <person name="Dahlstrom E."/>
            <person name="Barbian K."/>
            <person name="Martens C."/>
            <person name="Sykora L."/>
            <person name="Kramer S."/>
            <person name="Pettinato A.M."/>
            <person name="Hong H."/>
            <person name="Wald G."/>
            <person name="Berg L.J."/>
            <person name="Rogge L.S."/>
            <person name="Greenberg D.E."/>
            <person name="Falcone E.L."/>
            <person name="Neves J.F."/>
            <person name="Simoes M.J."/>
            <person name="Casal M."/>
            <person name="Rodriguez-Lopez F.C."/>
            <person name="Zelazny A."/>
            <person name="Gallin J.I."/>
            <person name="Holland S.M."/>
        </authorList>
    </citation>
    <scope>NUCLEOTIDE SEQUENCE [LARGE SCALE GENOMIC DNA]</scope>
    <source>
        <strain evidence="7">NIH9.1</strain>
    </source>
</reference>
<dbReference type="InterPro" id="IPR058163">
    <property type="entry name" value="LysR-type_TF_proteobact-type"/>
</dbReference>
<dbReference type="EMBL" id="CP018191">
    <property type="protein sequence ID" value="APH55153.1"/>
    <property type="molecule type" value="Genomic_DNA"/>
</dbReference>
<evidence type="ECO:0000256" key="4">
    <source>
        <dbReference type="ARBA" id="ARBA00023163"/>
    </source>
</evidence>
<dbReference type="AlphaFoldDB" id="A0AAC9KD24"/>
<dbReference type="InterPro" id="IPR000847">
    <property type="entry name" value="LysR_HTH_N"/>
</dbReference>
<dbReference type="GO" id="GO:0003677">
    <property type="term" value="F:DNA binding"/>
    <property type="evidence" value="ECO:0007669"/>
    <property type="project" value="UniProtKB-KW"/>
</dbReference>
<dbReference type="Pfam" id="PF03466">
    <property type="entry name" value="LysR_substrate"/>
    <property type="match status" value="1"/>
</dbReference>
<keyword evidence="3" id="KW-0238">DNA-binding</keyword>
<dbReference type="Gene3D" id="1.10.10.10">
    <property type="entry name" value="Winged helix-like DNA-binding domain superfamily/Winged helix DNA-binding domain"/>
    <property type="match status" value="1"/>
</dbReference>
<evidence type="ECO:0000256" key="2">
    <source>
        <dbReference type="ARBA" id="ARBA00023015"/>
    </source>
</evidence>
<keyword evidence="4" id="KW-0804">Transcription</keyword>
<feature type="domain" description="HTH lysR-type" evidence="5">
    <location>
        <begin position="1"/>
        <end position="60"/>
    </location>
</feature>
<dbReference type="PANTHER" id="PTHR30537">
    <property type="entry name" value="HTH-TYPE TRANSCRIPTIONAL REGULATOR"/>
    <property type="match status" value="1"/>
</dbReference>
<sequence>MLDVLRAMRVFLRVAELGSFSAAARAINMSQPMISRQIGMLEDHFGTQLVQRSTRHLHLTEEGEALREHARRIIDQLEAAEEAIGRGARPPSGRVRISTPTAFGLYLSGQMAAFHQLYPDIDVALRLSDETVNLIEDGLDLALYVGGVPETSMIVRKIGSARRLLVVAPCYMAGRAEPASPAQLKDFDCLTYAGPGSDSAWAFITGGVSSPLPVHSWFSSSSSEATRRAALAGAGIAALPHYMVEQDLQEGRLIELLPQDRMEPLAVFVAYASTRHLAPRCRVLIDFIARTFKNAPGTI</sequence>
<dbReference type="FunFam" id="1.10.10.10:FF:000001">
    <property type="entry name" value="LysR family transcriptional regulator"/>
    <property type="match status" value="1"/>
</dbReference>
<dbReference type="Proteomes" id="UP000182373">
    <property type="component" value="Chromosome"/>
</dbReference>
<dbReference type="CDD" id="cd08422">
    <property type="entry name" value="PBP2_CrgA_like"/>
    <property type="match status" value="1"/>
</dbReference>
<evidence type="ECO:0000313" key="7">
    <source>
        <dbReference type="Proteomes" id="UP000182373"/>
    </source>
</evidence>
<evidence type="ECO:0000256" key="1">
    <source>
        <dbReference type="ARBA" id="ARBA00009437"/>
    </source>
</evidence>
<dbReference type="PROSITE" id="PS50931">
    <property type="entry name" value="HTH_LYSR"/>
    <property type="match status" value="1"/>
</dbReference>
<dbReference type="SUPFAM" id="SSF53850">
    <property type="entry name" value="Periplasmic binding protein-like II"/>
    <property type="match status" value="1"/>
</dbReference>
<comment type="similarity">
    <text evidence="1">Belongs to the LysR transcriptional regulatory family.</text>
</comment>
<dbReference type="SUPFAM" id="SSF46785">
    <property type="entry name" value="Winged helix' DNA-binding domain"/>
    <property type="match status" value="1"/>
</dbReference>
<dbReference type="Pfam" id="PF00126">
    <property type="entry name" value="HTH_1"/>
    <property type="match status" value="1"/>
</dbReference>
<dbReference type="PRINTS" id="PR00039">
    <property type="entry name" value="HTHLYSR"/>
</dbReference>
<dbReference type="InterPro" id="IPR005119">
    <property type="entry name" value="LysR_subst-bd"/>
</dbReference>
<accession>A0AAC9KD24</accession>
<organism evidence="6 7">
    <name type="scientific">Granulibacter bethesdensis</name>
    <dbReference type="NCBI Taxonomy" id="364410"/>
    <lineage>
        <taxon>Bacteria</taxon>
        <taxon>Pseudomonadati</taxon>
        <taxon>Pseudomonadota</taxon>
        <taxon>Alphaproteobacteria</taxon>
        <taxon>Acetobacterales</taxon>
        <taxon>Acetobacteraceae</taxon>
        <taxon>Granulibacter</taxon>
    </lineage>
</organism>
<protein>
    <submittedName>
        <fullName evidence="6">Transcriptional regulator, LysR family</fullName>
    </submittedName>
</protein>
<proteinExistence type="inferred from homology"/>
<dbReference type="PANTHER" id="PTHR30537:SF5">
    <property type="entry name" value="HTH-TYPE TRANSCRIPTIONAL ACTIVATOR TTDR-RELATED"/>
    <property type="match status" value="1"/>
</dbReference>
<evidence type="ECO:0000259" key="5">
    <source>
        <dbReference type="PROSITE" id="PS50931"/>
    </source>
</evidence>
<dbReference type="InterPro" id="IPR036390">
    <property type="entry name" value="WH_DNA-bd_sf"/>
</dbReference>
<dbReference type="Gene3D" id="3.40.190.290">
    <property type="match status" value="1"/>
</dbReference>
<dbReference type="RefSeq" id="WP_072573001.1">
    <property type="nucleotide sequence ID" value="NZ_CP018191.1"/>
</dbReference>
<keyword evidence="2" id="KW-0805">Transcription regulation</keyword>
<gene>
    <name evidence="6" type="ORF">GbCGDNIH9_1841</name>
</gene>
<dbReference type="InterPro" id="IPR036388">
    <property type="entry name" value="WH-like_DNA-bd_sf"/>
</dbReference>
<evidence type="ECO:0000313" key="6">
    <source>
        <dbReference type="EMBL" id="APH55153.1"/>
    </source>
</evidence>